<dbReference type="SUPFAM" id="SSF53474">
    <property type="entry name" value="alpha/beta-Hydrolases"/>
    <property type="match status" value="1"/>
</dbReference>
<dbReference type="GO" id="GO:0006886">
    <property type="term" value="P:intracellular protein transport"/>
    <property type="evidence" value="ECO:0007669"/>
    <property type="project" value="InterPro"/>
</dbReference>
<keyword evidence="3" id="KW-0813">Transport</keyword>
<dbReference type="Gene3D" id="3.30.310.10">
    <property type="entry name" value="TATA-Binding Protein"/>
    <property type="match status" value="1"/>
</dbReference>
<keyword evidence="5" id="KW-0472">Membrane</keyword>
<dbReference type="Gene3D" id="3.40.50.1820">
    <property type="entry name" value="alpha/beta hydrolase"/>
    <property type="match status" value="1"/>
</dbReference>
<dbReference type="SMART" id="SM01020">
    <property type="entry name" value="B2-adapt-app_C"/>
    <property type="match status" value="1"/>
</dbReference>
<accession>A0A812NCW1</accession>
<evidence type="ECO:0000256" key="1">
    <source>
        <dbReference type="ARBA" id="ARBA00004308"/>
    </source>
</evidence>
<dbReference type="InterPro" id="IPR009028">
    <property type="entry name" value="Coatomer/calthrin_app_sub_C"/>
</dbReference>
<dbReference type="Pfam" id="PF09066">
    <property type="entry name" value="B2-adapt-app_C"/>
    <property type="match status" value="1"/>
</dbReference>
<keyword evidence="9" id="KW-1185">Reference proteome</keyword>
<dbReference type="Proteomes" id="UP000604046">
    <property type="component" value="Unassembled WGS sequence"/>
</dbReference>
<dbReference type="SUPFAM" id="SSF55711">
    <property type="entry name" value="Subdomain of clathrin and coatomer appendage domain"/>
    <property type="match status" value="1"/>
</dbReference>
<dbReference type="InterPro" id="IPR013037">
    <property type="entry name" value="Clathrin_b-adaptin_app_Ig-like"/>
</dbReference>
<evidence type="ECO:0000259" key="7">
    <source>
        <dbReference type="SMART" id="SM01020"/>
    </source>
</evidence>
<feature type="compositionally biased region" description="Low complexity" evidence="6">
    <location>
        <begin position="703"/>
        <end position="713"/>
    </location>
</feature>
<dbReference type="Gene3D" id="2.60.40.1150">
    <property type="match status" value="1"/>
</dbReference>
<dbReference type="SUPFAM" id="SSF49348">
    <property type="entry name" value="Clathrin adaptor appendage domain"/>
    <property type="match status" value="1"/>
</dbReference>
<dbReference type="Pfam" id="PF01602">
    <property type="entry name" value="Adaptin_N"/>
    <property type="match status" value="1"/>
</dbReference>
<feature type="domain" description="Beta-adaptin appendage C-terminal subdomain" evidence="7">
    <location>
        <begin position="862"/>
        <end position="972"/>
    </location>
</feature>
<protein>
    <submittedName>
        <fullName evidence="8">Ap2b1 protein</fullName>
    </submittedName>
</protein>
<comment type="caution">
    <text evidence="8">The sequence shown here is derived from an EMBL/GenBank/DDBJ whole genome shotgun (WGS) entry which is preliminary data.</text>
</comment>
<dbReference type="GO" id="GO:0012505">
    <property type="term" value="C:endomembrane system"/>
    <property type="evidence" value="ECO:0007669"/>
    <property type="project" value="UniProtKB-SubCell"/>
</dbReference>
<dbReference type="OrthoDB" id="10254310at2759"/>
<proteinExistence type="inferred from homology"/>
<dbReference type="InterPro" id="IPR012295">
    <property type="entry name" value="TBP_dom_sf"/>
</dbReference>
<dbReference type="SUPFAM" id="SSF48371">
    <property type="entry name" value="ARM repeat"/>
    <property type="match status" value="1"/>
</dbReference>
<sequence length="1326" mass="147663">MSKWEVVGGADKGGILVRKGQDLKSEQLADRDLAAESGCMVYLTTAISIHAQSSSCYCVRFDSAAEAMKKLGTPKAVRNFFDGGNRRGEIGEYKEELNHSNKDRKKEALKKVIQAMTLGNDVSSLFPDVVKCMQTNSLDLKKLVYLYVINYAKAQPDLAILAINAFRTDANDPNNPLLRALAVRTMGCIRLEKMTEYLIDPLRRSCKDMDAWVRKTATICIAKLYDINPELVEDQGFLDILRDMLGDSNPMVVANAVASLCEISTSARKNYLKLDEEVISRLLPALNECSEWGQVFILDALATYDPPNSKVAEAILERGVIARLTHGNSAVLLSAVKVIMKFMDRLSSNDLVRTLCKRMTAPLVTMLSAEPEIQYVVMRNINLIAQKQPNILQTDVRMFVCKYNDPLYVKLEKIAVMVQLASDRNIDSVLSEFVEYASEVDIEVVRQSVRAIGQAAIKLERSAEQCVNCLLELIKTRVNYVVQEAVVVIRDIFRKYPGQYEMIISELCQNLDSLDEPDAKASMIWIVGEYAERIDNSGDLLETFLETFHEEPSTVQQQILTATVKKFVKTPQDSRELVGRVLKLCTDESTNPDLRDRGWMYWRLLSNSPQLAKQVVLSERPTISENSFALQPRVLDRLIANISTLASVYHQVPEAFCDNNRGARHVEENDEFEDYSETIERVEQEIQQTGRYEEESGGEASEDSSASSSSGASTDGRDKRGASSAPGGAGTGPPPPLRPLAQVLSEQTAGEGGKRGLRVAAAVVRGTGGAINMQLMVGNFTPQPMGGWAVQFNKNPFGLAPPSGPLQMEQVAPNGTAKALLPLAPNKLQGTPPALPLYLEVAIKTSIDIFYFNVPYDLSAVLMDSGPVPKDDFQRVWQNQSVQKAMCQGAFAQRVTPEMVAARLQQYYCYVVVKTQGQEADSLYVSCTATNKITVFCELSLQKGGPGVRASCCSEQPVMVPLFQSFLSELLQVEELKLVGERLHYKRLTGTGPEEGWISLKVSGKELVVRKDEEDAPPEDVGGPGDAPGPVETDEALKGKIEADAKVKKDEGALLLYCMKYKVLGFPLDKPKLRVLCFHNAGSAESIYTGPGTPFINWIKETKQIELLAFDYPGRDKLLKATKHTSTETLAPDLLAVAYEKLTDGVPYLVWGHSVGTWVGFEFLMLCRKVGIPMPLAAFFVTFPAPHYPEAKRPWRRNARLNDKQMREEVAAWDKEHFGGAAKVVFEESWGDTWEPMMRADFKLFDEYKFRHAGAPKFEFPLHCWWCEGEHFIKPDMVQAWKDWTAGPFDYQELKGAGHLTAFYKPDLKKAYFTKVTDLMKGYAGL</sequence>
<gene>
    <name evidence="8" type="primary">Ap2b1</name>
    <name evidence="8" type="ORF">SNAT2548_LOCUS15780</name>
</gene>
<evidence type="ECO:0000256" key="4">
    <source>
        <dbReference type="ARBA" id="ARBA00022927"/>
    </source>
</evidence>
<evidence type="ECO:0000256" key="5">
    <source>
        <dbReference type="ARBA" id="ARBA00023136"/>
    </source>
</evidence>
<dbReference type="PANTHER" id="PTHR11134">
    <property type="entry name" value="ADAPTOR COMPLEX SUBUNIT BETA FAMILY MEMBER"/>
    <property type="match status" value="1"/>
</dbReference>
<dbReference type="InterPro" id="IPR016024">
    <property type="entry name" value="ARM-type_fold"/>
</dbReference>
<feature type="region of interest" description="Disordered" evidence="6">
    <location>
        <begin position="1011"/>
        <end position="1033"/>
    </location>
</feature>
<dbReference type="InterPro" id="IPR015151">
    <property type="entry name" value="B-adaptin_app_sub_C"/>
</dbReference>
<organism evidence="8 9">
    <name type="scientific">Symbiodinium natans</name>
    <dbReference type="NCBI Taxonomy" id="878477"/>
    <lineage>
        <taxon>Eukaryota</taxon>
        <taxon>Sar</taxon>
        <taxon>Alveolata</taxon>
        <taxon>Dinophyceae</taxon>
        <taxon>Suessiales</taxon>
        <taxon>Symbiodiniaceae</taxon>
        <taxon>Symbiodinium</taxon>
    </lineage>
</organism>
<evidence type="ECO:0000313" key="8">
    <source>
        <dbReference type="EMBL" id="CAE7299898.1"/>
    </source>
</evidence>
<evidence type="ECO:0000256" key="6">
    <source>
        <dbReference type="SAM" id="MobiDB-lite"/>
    </source>
</evidence>
<dbReference type="EMBL" id="CAJNDS010002064">
    <property type="protein sequence ID" value="CAE7299898.1"/>
    <property type="molecule type" value="Genomic_DNA"/>
</dbReference>
<evidence type="ECO:0000313" key="9">
    <source>
        <dbReference type="Proteomes" id="UP000604046"/>
    </source>
</evidence>
<dbReference type="GO" id="GO:0030131">
    <property type="term" value="C:clathrin adaptor complex"/>
    <property type="evidence" value="ECO:0007669"/>
    <property type="project" value="InterPro"/>
</dbReference>
<reference evidence="8" key="1">
    <citation type="submission" date="2021-02" db="EMBL/GenBank/DDBJ databases">
        <authorList>
            <person name="Dougan E. K."/>
            <person name="Rhodes N."/>
            <person name="Thang M."/>
            <person name="Chan C."/>
        </authorList>
    </citation>
    <scope>NUCLEOTIDE SEQUENCE</scope>
</reference>
<dbReference type="InterPro" id="IPR029058">
    <property type="entry name" value="AB_hydrolase_fold"/>
</dbReference>
<dbReference type="InterPro" id="IPR026739">
    <property type="entry name" value="AP_beta"/>
</dbReference>
<dbReference type="InterPro" id="IPR002553">
    <property type="entry name" value="Clathrin/coatomer_adapt-like_N"/>
</dbReference>
<comment type="similarity">
    <text evidence="2">Belongs to the adaptor complexes large subunit family.</text>
</comment>
<name>A0A812NCW1_9DINO</name>
<dbReference type="Pfam" id="PF00975">
    <property type="entry name" value="Thioesterase"/>
    <property type="match status" value="1"/>
</dbReference>
<feature type="region of interest" description="Disordered" evidence="6">
    <location>
        <begin position="687"/>
        <end position="740"/>
    </location>
</feature>
<evidence type="ECO:0000256" key="3">
    <source>
        <dbReference type="ARBA" id="ARBA00022448"/>
    </source>
</evidence>
<dbReference type="InterPro" id="IPR001031">
    <property type="entry name" value="Thioesterase"/>
</dbReference>
<evidence type="ECO:0000256" key="2">
    <source>
        <dbReference type="ARBA" id="ARBA00006613"/>
    </source>
</evidence>
<dbReference type="InterPro" id="IPR013041">
    <property type="entry name" value="Clathrin_app_Ig-like_sf"/>
</dbReference>
<comment type="subcellular location">
    <subcellularLocation>
        <location evidence="1">Endomembrane system</location>
    </subcellularLocation>
</comment>
<keyword evidence="4" id="KW-0653">Protein transport</keyword>
<dbReference type="InterPro" id="IPR011989">
    <property type="entry name" value="ARM-like"/>
</dbReference>
<dbReference type="Gene3D" id="1.25.10.10">
    <property type="entry name" value="Leucine-rich Repeat Variant"/>
    <property type="match status" value="1"/>
</dbReference>
<dbReference type="GO" id="GO:0016192">
    <property type="term" value="P:vesicle-mediated transport"/>
    <property type="evidence" value="ECO:0007669"/>
    <property type="project" value="InterPro"/>
</dbReference>